<sequence length="172" mass="20011">MEVLKHADKIKFPVEKFGPCGANVYLWALVYLHRLITMKALPIPHSQLCCWLWQFGSHLLECYQKGPGVKIAKFQYDSSRLKEYEKHLKGSFDFQRLTWWVMNPHWAKTDANGVIVVNSIQPLDYAKMFDAAIQSQLDFLEEINKNSEKAIALWAEYKQKMERACKPPFSAT</sequence>
<accession>A0A9W4U8K6</accession>
<comment type="caution">
    <text evidence="1">The sequence shown here is derived from an EMBL/GenBank/DDBJ whole genome shotgun (WGS) entry which is preliminary data.</text>
</comment>
<evidence type="ECO:0000313" key="1">
    <source>
        <dbReference type="EMBL" id="CAI6326765.1"/>
    </source>
</evidence>
<dbReference type="Proteomes" id="UP001152607">
    <property type="component" value="Unassembled WGS sequence"/>
</dbReference>
<evidence type="ECO:0000313" key="2">
    <source>
        <dbReference type="Proteomes" id="UP001152607"/>
    </source>
</evidence>
<proteinExistence type="predicted"/>
<reference evidence="1" key="1">
    <citation type="submission" date="2023-01" db="EMBL/GenBank/DDBJ databases">
        <authorList>
            <person name="Van Ghelder C."/>
            <person name="Rancurel C."/>
        </authorList>
    </citation>
    <scope>NUCLEOTIDE SEQUENCE</scope>
    <source>
        <strain evidence="1">CNCM I-4278</strain>
    </source>
</reference>
<name>A0A9W4U8K6_9PLEO</name>
<protein>
    <submittedName>
        <fullName evidence="1">Uncharacterized protein</fullName>
    </submittedName>
</protein>
<dbReference type="OrthoDB" id="3694092at2759"/>
<keyword evidence="2" id="KW-1185">Reference proteome</keyword>
<dbReference type="EMBL" id="CAOQHR010000002">
    <property type="protein sequence ID" value="CAI6326765.1"/>
    <property type="molecule type" value="Genomic_DNA"/>
</dbReference>
<gene>
    <name evidence="1" type="ORF">PDIGIT_LOCUS3854</name>
</gene>
<organism evidence="1 2">
    <name type="scientific">Periconia digitata</name>
    <dbReference type="NCBI Taxonomy" id="1303443"/>
    <lineage>
        <taxon>Eukaryota</taxon>
        <taxon>Fungi</taxon>
        <taxon>Dikarya</taxon>
        <taxon>Ascomycota</taxon>
        <taxon>Pezizomycotina</taxon>
        <taxon>Dothideomycetes</taxon>
        <taxon>Pleosporomycetidae</taxon>
        <taxon>Pleosporales</taxon>
        <taxon>Massarineae</taxon>
        <taxon>Periconiaceae</taxon>
        <taxon>Periconia</taxon>
    </lineage>
</organism>
<dbReference type="AlphaFoldDB" id="A0A9W4U8K6"/>